<protein>
    <submittedName>
        <fullName evidence="1">Uncharacterized protein</fullName>
    </submittedName>
</protein>
<accession>A0A803N1K1</accession>
<proteinExistence type="predicted"/>
<reference evidence="1" key="1">
    <citation type="journal article" date="2017" name="Nature">
        <title>The genome of Chenopodium quinoa.</title>
        <authorList>
            <person name="Jarvis D.E."/>
            <person name="Ho Y.S."/>
            <person name="Lightfoot D.J."/>
            <person name="Schmoeckel S.M."/>
            <person name="Li B."/>
            <person name="Borm T.J.A."/>
            <person name="Ohyanagi H."/>
            <person name="Mineta K."/>
            <person name="Michell C.T."/>
            <person name="Saber N."/>
            <person name="Kharbatia N.M."/>
            <person name="Rupper R.R."/>
            <person name="Sharp A.R."/>
            <person name="Dally N."/>
            <person name="Boughton B.A."/>
            <person name="Woo Y.H."/>
            <person name="Gao G."/>
            <person name="Schijlen E.G.W.M."/>
            <person name="Guo X."/>
            <person name="Momin A.A."/>
            <person name="Negrao S."/>
            <person name="Al-Babili S."/>
            <person name="Gehring C."/>
            <person name="Roessner U."/>
            <person name="Jung C."/>
            <person name="Murphy K."/>
            <person name="Arold S.T."/>
            <person name="Gojobori T."/>
            <person name="van der Linden C.G."/>
            <person name="van Loo E.N."/>
            <person name="Jellen E.N."/>
            <person name="Maughan P.J."/>
            <person name="Tester M."/>
        </authorList>
    </citation>
    <scope>NUCLEOTIDE SEQUENCE [LARGE SCALE GENOMIC DNA]</scope>
    <source>
        <strain evidence="1">cv. PI 614886</strain>
    </source>
</reference>
<dbReference type="EnsemblPlants" id="AUR62038941-RA">
    <property type="protein sequence ID" value="AUR62038941-RA:cds"/>
    <property type="gene ID" value="AUR62038941"/>
</dbReference>
<dbReference type="AlphaFoldDB" id="A0A803N1K1"/>
<reference evidence="1" key="2">
    <citation type="submission" date="2021-03" db="UniProtKB">
        <authorList>
            <consortium name="EnsemblPlants"/>
        </authorList>
    </citation>
    <scope>IDENTIFICATION</scope>
</reference>
<name>A0A803N1K1_CHEQI</name>
<evidence type="ECO:0000313" key="1">
    <source>
        <dbReference type="EnsemblPlants" id="AUR62038941-RA:cds"/>
    </source>
</evidence>
<sequence>MIDGDWPAMEEENVRVKHQLDLNIDLVEKLHLENDVGCCFDDDELRDNDVEVDEVLVEDGDDEDECMITGFIEGGEEDDCMITGGTHLGENVVDGDDGGCPTMKVDAPAVGMVFSTWDELYSYYRSTGKRKYLVWCASGRWHKDIIRKHTIVKVAYHDSSKTEEVQRYDKAMVALELVVLRTTMSKELIEVLMEQIRLMAMRLDEKEGQ</sequence>
<dbReference type="Proteomes" id="UP000596660">
    <property type="component" value="Unplaced"/>
</dbReference>
<keyword evidence="2" id="KW-1185">Reference proteome</keyword>
<dbReference type="Gramene" id="AUR62038941-RA">
    <property type="protein sequence ID" value="AUR62038941-RA:cds"/>
    <property type="gene ID" value="AUR62038941"/>
</dbReference>
<organism evidence="1 2">
    <name type="scientific">Chenopodium quinoa</name>
    <name type="common">Quinoa</name>
    <dbReference type="NCBI Taxonomy" id="63459"/>
    <lineage>
        <taxon>Eukaryota</taxon>
        <taxon>Viridiplantae</taxon>
        <taxon>Streptophyta</taxon>
        <taxon>Embryophyta</taxon>
        <taxon>Tracheophyta</taxon>
        <taxon>Spermatophyta</taxon>
        <taxon>Magnoliopsida</taxon>
        <taxon>eudicotyledons</taxon>
        <taxon>Gunneridae</taxon>
        <taxon>Pentapetalae</taxon>
        <taxon>Caryophyllales</taxon>
        <taxon>Chenopodiaceae</taxon>
        <taxon>Chenopodioideae</taxon>
        <taxon>Atripliceae</taxon>
        <taxon>Chenopodium</taxon>
    </lineage>
</organism>
<evidence type="ECO:0000313" key="2">
    <source>
        <dbReference type="Proteomes" id="UP000596660"/>
    </source>
</evidence>